<evidence type="ECO:0000256" key="5">
    <source>
        <dbReference type="PIRSR" id="PIRSR019543-2"/>
    </source>
</evidence>
<dbReference type="InterPro" id="IPR014503">
    <property type="entry name" value="Clavaminate_syn-like"/>
</dbReference>
<evidence type="ECO:0000256" key="3">
    <source>
        <dbReference type="ARBA" id="ARBA00023002"/>
    </source>
</evidence>
<dbReference type="NCBIfam" id="NF041363">
    <property type="entry name" value="GntD_guanitoxin"/>
    <property type="match status" value="1"/>
</dbReference>
<dbReference type="STRING" id="137265.SAMN05421684_5376"/>
<sequence>MIHHLTLTSEDNAALQPMLTDLAKAYATIEDGELIRRAPVLARQLPTHLLEFLEEFRLGEPSALCLVSGLEVDEQELGPTPPHWKDSQFESPAFRQEIFFLLVASALGDVFGWATQQDGRIMHDVLPIQGHEHYELGSNSLQHLSWHTEDAFHPCRGDYVALMCLKNPDLVETVVCDAGDLDWSVLDVDALFEPEFTQMPDNSHRPENASESTGDPVVDRLRQRSFALIQSWNDDPVKRPVLFGDRQDPYMALDPYHMKMDGWSDRSLAAFQGLCDQIEARMQDVRLRPGDCVFVDNFRAVHGRKSFRARYDGSDRWLKRLNVTRNLRGSRAWRPAADNRVIY</sequence>
<protein>
    <submittedName>
        <fullName evidence="7">Arginine beta-hydroxylase, Fe(II)/alpha-ketoglutarate-dependent</fullName>
    </submittedName>
</protein>
<comment type="similarity">
    <text evidence="1">Belongs to the clavaminate synthase family.</text>
</comment>
<dbReference type="Proteomes" id="UP000199632">
    <property type="component" value="Unassembled WGS sequence"/>
</dbReference>
<dbReference type="GO" id="GO:0016491">
    <property type="term" value="F:oxidoreductase activity"/>
    <property type="evidence" value="ECO:0007669"/>
    <property type="project" value="UniProtKB-KW"/>
</dbReference>
<dbReference type="Gene3D" id="3.60.130.10">
    <property type="entry name" value="Clavaminate synthase-like"/>
    <property type="match status" value="1"/>
</dbReference>
<gene>
    <name evidence="7" type="ORF">SAMN05421684_5376</name>
</gene>
<keyword evidence="2 5" id="KW-0479">Metal-binding</keyword>
<dbReference type="RefSeq" id="WP_204082627.1">
    <property type="nucleotide sequence ID" value="NZ_BOND01000003.1"/>
</dbReference>
<dbReference type="SUPFAM" id="SSF51197">
    <property type="entry name" value="Clavaminate synthase-like"/>
    <property type="match status" value="1"/>
</dbReference>
<dbReference type="InterPro" id="IPR003819">
    <property type="entry name" value="TauD/TfdA-like"/>
</dbReference>
<keyword evidence="4 5" id="KW-0408">Iron</keyword>
<evidence type="ECO:0000256" key="4">
    <source>
        <dbReference type="ARBA" id="ARBA00023004"/>
    </source>
</evidence>
<dbReference type="PIRSF" id="PIRSF019543">
    <property type="entry name" value="Clavaminate_syn"/>
    <property type="match status" value="1"/>
</dbReference>
<dbReference type="GO" id="GO:0005506">
    <property type="term" value="F:iron ion binding"/>
    <property type="evidence" value="ECO:0007669"/>
    <property type="project" value="InterPro"/>
</dbReference>
<evidence type="ECO:0000259" key="6">
    <source>
        <dbReference type="Pfam" id="PF02668"/>
    </source>
</evidence>
<dbReference type="InterPro" id="IPR023966">
    <property type="entry name" value="Arginine_beta-hydroxylase"/>
</dbReference>
<name>A0A1H3T9H1_9ACTN</name>
<dbReference type="EMBL" id="FNQB01000003">
    <property type="protein sequence ID" value="SDZ46876.1"/>
    <property type="molecule type" value="Genomic_DNA"/>
</dbReference>
<accession>A0A1H3T9H1</accession>
<keyword evidence="8" id="KW-1185">Reference proteome</keyword>
<proteinExistence type="inferred from homology"/>
<evidence type="ECO:0000256" key="1">
    <source>
        <dbReference type="ARBA" id="ARBA00008425"/>
    </source>
</evidence>
<dbReference type="InterPro" id="IPR042098">
    <property type="entry name" value="TauD-like_sf"/>
</dbReference>
<keyword evidence="3" id="KW-0560">Oxidoreductase</keyword>
<evidence type="ECO:0000313" key="7">
    <source>
        <dbReference type="EMBL" id="SDZ46876.1"/>
    </source>
</evidence>
<dbReference type="NCBIfam" id="TIGR03946">
    <property type="entry name" value="viomycin_VioC"/>
    <property type="match status" value="1"/>
</dbReference>
<dbReference type="InterPro" id="IPR053447">
    <property type="entry name" value="Alpha-KG_dependent_hydroxylase"/>
</dbReference>
<evidence type="ECO:0000313" key="8">
    <source>
        <dbReference type="Proteomes" id="UP000199632"/>
    </source>
</evidence>
<feature type="domain" description="TauD/TfdA-like" evidence="6">
    <location>
        <begin position="131"/>
        <end position="321"/>
    </location>
</feature>
<dbReference type="Pfam" id="PF02668">
    <property type="entry name" value="TauD"/>
    <property type="match status" value="1"/>
</dbReference>
<dbReference type="AlphaFoldDB" id="A0A1H3T9H1"/>
<feature type="binding site" evidence="5">
    <location>
        <position position="147"/>
    </location>
    <ligand>
        <name>Fe cation</name>
        <dbReference type="ChEBI" id="CHEBI:24875"/>
    </ligand>
</feature>
<feature type="binding site" evidence="5">
    <location>
        <position position="149"/>
    </location>
    <ligand>
        <name>Fe cation</name>
        <dbReference type="ChEBI" id="CHEBI:24875"/>
    </ligand>
</feature>
<organism evidence="7 8">
    <name type="scientific">Asanoa ishikariensis</name>
    <dbReference type="NCBI Taxonomy" id="137265"/>
    <lineage>
        <taxon>Bacteria</taxon>
        <taxon>Bacillati</taxon>
        <taxon>Actinomycetota</taxon>
        <taxon>Actinomycetes</taxon>
        <taxon>Micromonosporales</taxon>
        <taxon>Micromonosporaceae</taxon>
        <taxon>Asanoa</taxon>
    </lineage>
</organism>
<reference evidence="8" key="1">
    <citation type="submission" date="2016-10" db="EMBL/GenBank/DDBJ databases">
        <authorList>
            <person name="Varghese N."/>
            <person name="Submissions S."/>
        </authorList>
    </citation>
    <scope>NUCLEOTIDE SEQUENCE [LARGE SCALE GENOMIC DNA]</scope>
    <source>
        <strain evidence="8">DSM 44718</strain>
    </source>
</reference>
<evidence type="ECO:0000256" key="2">
    <source>
        <dbReference type="ARBA" id="ARBA00022723"/>
    </source>
</evidence>